<dbReference type="Pfam" id="PF01243">
    <property type="entry name" value="PNPOx_N"/>
    <property type="match status" value="1"/>
</dbReference>
<keyword evidence="1" id="KW-0560">Oxidoreductase</keyword>
<accession>A0ABQ3USQ4</accession>
<evidence type="ECO:0000313" key="3">
    <source>
        <dbReference type="EMBL" id="GHO55702.1"/>
    </source>
</evidence>
<dbReference type="SUPFAM" id="SSF50475">
    <property type="entry name" value="FMN-binding split barrel"/>
    <property type="match status" value="1"/>
</dbReference>
<organism evidence="3 4">
    <name type="scientific">Ktedonobacter robiniae</name>
    <dbReference type="NCBI Taxonomy" id="2778365"/>
    <lineage>
        <taxon>Bacteria</taxon>
        <taxon>Bacillati</taxon>
        <taxon>Chloroflexota</taxon>
        <taxon>Ktedonobacteria</taxon>
        <taxon>Ktedonobacterales</taxon>
        <taxon>Ktedonobacteraceae</taxon>
        <taxon>Ktedonobacter</taxon>
    </lineage>
</organism>
<evidence type="ECO:0000259" key="2">
    <source>
        <dbReference type="Pfam" id="PF01243"/>
    </source>
</evidence>
<comment type="caution">
    <text evidence="3">The sequence shown here is derived from an EMBL/GenBank/DDBJ whole genome shotgun (WGS) entry which is preliminary data.</text>
</comment>
<evidence type="ECO:0000313" key="4">
    <source>
        <dbReference type="Proteomes" id="UP000654345"/>
    </source>
</evidence>
<dbReference type="RefSeq" id="WP_201372266.1">
    <property type="nucleotide sequence ID" value="NZ_BNJG01000001.1"/>
</dbReference>
<dbReference type="PANTHER" id="PTHR35176">
    <property type="entry name" value="HEME OXYGENASE HI_0854-RELATED"/>
    <property type="match status" value="1"/>
</dbReference>
<dbReference type="Proteomes" id="UP000654345">
    <property type="component" value="Unassembled WGS sequence"/>
</dbReference>
<name>A0ABQ3USQ4_9CHLR</name>
<gene>
    <name evidence="3" type="ORF">KSB_41770</name>
</gene>
<feature type="domain" description="Pyridoxamine 5'-phosphate oxidase N-terminal" evidence="2">
    <location>
        <begin position="6"/>
        <end position="130"/>
    </location>
</feature>
<dbReference type="InterPro" id="IPR012349">
    <property type="entry name" value="Split_barrel_FMN-bd"/>
</dbReference>
<sequence length="135" mass="15463">MSTAILSEKVRAFLEERRFAVLGTINADGTPQLSAMWYQLEGEHILMNTKAGRVKERNLRRDPRVSICFEDGGYLTITGKVTLIDDQETAQRDIHRLAVRYNGDEKAAQSMEETFAKEQRVTIHISIEHVIESLW</sequence>
<dbReference type="InterPro" id="IPR019920">
    <property type="entry name" value="F420-binding_dom_put"/>
</dbReference>
<dbReference type="EMBL" id="BNJG01000001">
    <property type="protein sequence ID" value="GHO55702.1"/>
    <property type="molecule type" value="Genomic_DNA"/>
</dbReference>
<protein>
    <recommendedName>
        <fullName evidence="2">Pyridoxamine 5'-phosphate oxidase N-terminal domain-containing protein</fullName>
    </recommendedName>
</protein>
<reference evidence="3 4" key="1">
    <citation type="journal article" date="2021" name="Int. J. Syst. Evol. Microbiol.">
        <title>Reticulibacter mediterranei gen. nov., sp. nov., within the new family Reticulibacteraceae fam. nov., and Ktedonospora formicarum gen. nov., sp. nov., Ktedonobacter robiniae sp. nov., Dictyobacter formicarum sp. nov. and Dictyobacter arantiisoli sp. nov., belonging to the class Ktedonobacteria.</title>
        <authorList>
            <person name="Yabe S."/>
            <person name="Zheng Y."/>
            <person name="Wang C.M."/>
            <person name="Sakai Y."/>
            <person name="Abe K."/>
            <person name="Yokota A."/>
            <person name="Donadio S."/>
            <person name="Cavaletti L."/>
            <person name="Monciardini P."/>
        </authorList>
    </citation>
    <scope>NUCLEOTIDE SEQUENCE [LARGE SCALE GENOMIC DNA]</scope>
    <source>
        <strain evidence="3 4">SOSP1-30</strain>
    </source>
</reference>
<dbReference type="InterPro" id="IPR011576">
    <property type="entry name" value="Pyridox_Oxase_N"/>
</dbReference>
<proteinExistence type="predicted"/>
<evidence type="ECO:0000256" key="1">
    <source>
        <dbReference type="ARBA" id="ARBA00023002"/>
    </source>
</evidence>
<dbReference type="PANTHER" id="PTHR35176:SF6">
    <property type="entry name" value="HEME OXYGENASE HI_0854-RELATED"/>
    <property type="match status" value="1"/>
</dbReference>
<dbReference type="InterPro" id="IPR052019">
    <property type="entry name" value="F420H2_bilvrd_red/Heme_oxyg"/>
</dbReference>
<dbReference type="NCBIfam" id="TIGR03618">
    <property type="entry name" value="Rv1155_F420"/>
    <property type="match status" value="1"/>
</dbReference>
<keyword evidence="4" id="KW-1185">Reference proteome</keyword>
<dbReference type="Gene3D" id="2.30.110.10">
    <property type="entry name" value="Electron Transport, Fmn-binding Protein, Chain A"/>
    <property type="match status" value="1"/>
</dbReference>